<feature type="compositionally biased region" description="Basic residues" evidence="1">
    <location>
        <begin position="98"/>
        <end position="107"/>
    </location>
</feature>
<evidence type="ECO:0000313" key="3">
    <source>
        <dbReference type="Proteomes" id="UP001085076"/>
    </source>
</evidence>
<dbReference type="PANTHER" id="PTHR36332">
    <property type="entry name" value="STRESS RESPONSE PROTEIN"/>
    <property type="match status" value="1"/>
</dbReference>
<name>A0A9D5BVB4_9LILI</name>
<proteinExistence type="predicted"/>
<comment type="caution">
    <text evidence="2">The sequence shown here is derived from an EMBL/GenBank/DDBJ whole genome shotgun (WGS) entry which is preliminary data.</text>
</comment>
<accession>A0A9D5BVB4</accession>
<dbReference type="Proteomes" id="UP001085076">
    <property type="component" value="Unassembled WGS sequence"/>
</dbReference>
<sequence length="138" mass="15993">MRKSRSPHPLLQVQAMKLRIALRMVVKMILQLKAVLSLKSFSWLIEACLFQKLLGEGRLKLMLNSDGEIEEEQETHAERHARTLALAQELDVLPKKDKAHLRKRQRWKKDNGSGQLKKKERKKRGTPRFSNAVDAFPT</sequence>
<dbReference type="AlphaFoldDB" id="A0A9D5BVB4"/>
<dbReference type="EMBL" id="JAGGNH010000019">
    <property type="protein sequence ID" value="KAJ0961494.1"/>
    <property type="molecule type" value="Genomic_DNA"/>
</dbReference>
<gene>
    <name evidence="2" type="ORF">J5N97_001998</name>
</gene>
<evidence type="ECO:0000313" key="2">
    <source>
        <dbReference type="EMBL" id="KAJ0961494.1"/>
    </source>
</evidence>
<keyword evidence="3" id="KW-1185">Reference proteome</keyword>
<feature type="region of interest" description="Disordered" evidence="1">
    <location>
        <begin position="98"/>
        <end position="138"/>
    </location>
</feature>
<dbReference type="PANTHER" id="PTHR36332:SF1">
    <property type="entry name" value="STRESS RESPONSE PROTEIN"/>
    <property type="match status" value="1"/>
</dbReference>
<protein>
    <submittedName>
        <fullName evidence="2">Uncharacterized protein</fullName>
    </submittedName>
</protein>
<feature type="compositionally biased region" description="Basic residues" evidence="1">
    <location>
        <begin position="116"/>
        <end position="126"/>
    </location>
</feature>
<reference evidence="2 3" key="1">
    <citation type="journal article" date="2022" name="Hortic Res">
        <title>The genome of Dioscorea zingiberensis sheds light on the biosynthesis, origin and evolution of the medicinally important diosgenin saponins.</title>
        <authorList>
            <person name="Li Y."/>
            <person name="Tan C."/>
            <person name="Li Z."/>
            <person name="Guo J."/>
            <person name="Li S."/>
            <person name="Chen X."/>
            <person name="Wang C."/>
            <person name="Dai X."/>
            <person name="Yang H."/>
            <person name="Song W."/>
            <person name="Hou L."/>
            <person name="Xu J."/>
            <person name="Tong Z."/>
            <person name="Xu A."/>
            <person name="Yuan X."/>
            <person name="Wang W."/>
            <person name="Yang Q."/>
            <person name="Chen L."/>
            <person name="Sun Z."/>
            <person name="Wang K."/>
            <person name="Pan B."/>
            <person name="Chen J."/>
            <person name="Bao Y."/>
            <person name="Liu F."/>
            <person name="Qi X."/>
            <person name="Gang D.R."/>
            <person name="Wen J."/>
            <person name="Li J."/>
        </authorList>
    </citation>
    <scope>NUCLEOTIDE SEQUENCE [LARGE SCALE GENOMIC DNA]</scope>
    <source>
        <strain evidence="2">Dzin_1.0</strain>
    </source>
</reference>
<evidence type="ECO:0000256" key="1">
    <source>
        <dbReference type="SAM" id="MobiDB-lite"/>
    </source>
</evidence>
<organism evidence="2 3">
    <name type="scientific">Dioscorea zingiberensis</name>
    <dbReference type="NCBI Taxonomy" id="325984"/>
    <lineage>
        <taxon>Eukaryota</taxon>
        <taxon>Viridiplantae</taxon>
        <taxon>Streptophyta</taxon>
        <taxon>Embryophyta</taxon>
        <taxon>Tracheophyta</taxon>
        <taxon>Spermatophyta</taxon>
        <taxon>Magnoliopsida</taxon>
        <taxon>Liliopsida</taxon>
        <taxon>Dioscoreales</taxon>
        <taxon>Dioscoreaceae</taxon>
        <taxon>Dioscorea</taxon>
    </lineage>
</organism>
<dbReference type="OrthoDB" id="1745547at2759"/>